<sequence>MMSLTVEKLRGQSRLASEHDANEFIDVPADVLIGRGASGRHLHSCPPRASLGGELVEGSGEEYGLSRTMEEEPMSQMTDMHRPVNVTFRMARIFRKLSAKDLSAWQGFLNFSFFCFHSHHPTSSLKKKRPAPVISSATYCFGMQPPHVVAAGTSSRCVCESCARVRHKKKKKTVPMSGKRMHSRHPSFASGGQESGTIHFGLKRSAHTSIRVHPVASVDDRRGEHQYGRLWPSQTQLDPKERGAAEASRRHQYRSACQCQGHVAKACEHVHVWERRGRPSLTEDGAPTHEPAISSTFPLHPPCLLTTTTTTTTMPRFTTWRSGIPSRPILREQTHKLHSHAPQRSECRRLLSSRRGLKAGDFTLGAPASEGEEKRRDCLQDCQQRIEKTLVRNYPELTKSLAASLNGTTPTPTPASTPSGDYAVKVSAETVTLESETPETPTDVQDVLF</sequence>
<feature type="compositionally biased region" description="Basic residues" evidence="1">
    <location>
        <begin position="170"/>
        <end position="185"/>
    </location>
</feature>
<evidence type="ECO:0000313" key="3">
    <source>
        <dbReference type="Proteomes" id="UP000821866"/>
    </source>
</evidence>
<dbReference type="EMBL" id="JABSTU010000005">
    <property type="protein sequence ID" value="KAH8030930.1"/>
    <property type="molecule type" value="Genomic_DNA"/>
</dbReference>
<proteinExistence type="predicted"/>
<feature type="region of interest" description="Disordered" evidence="1">
    <location>
        <begin position="170"/>
        <end position="195"/>
    </location>
</feature>
<reference evidence="2" key="2">
    <citation type="submission" date="2021-09" db="EMBL/GenBank/DDBJ databases">
        <authorList>
            <person name="Jia N."/>
            <person name="Wang J."/>
            <person name="Shi W."/>
            <person name="Du L."/>
            <person name="Sun Y."/>
            <person name="Zhan W."/>
            <person name="Jiang J."/>
            <person name="Wang Q."/>
            <person name="Zhang B."/>
            <person name="Ji P."/>
            <person name="Sakyi L.B."/>
            <person name="Cui X."/>
            <person name="Yuan T."/>
            <person name="Jiang B."/>
            <person name="Yang W."/>
            <person name="Lam T.T.-Y."/>
            <person name="Chang Q."/>
            <person name="Ding S."/>
            <person name="Wang X."/>
            <person name="Zhu J."/>
            <person name="Ruan X."/>
            <person name="Zhao L."/>
            <person name="Wei J."/>
            <person name="Que T."/>
            <person name="Du C."/>
            <person name="Cheng J."/>
            <person name="Dai P."/>
            <person name="Han X."/>
            <person name="Huang E."/>
            <person name="Gao Y."/>
            <person name="Liu J."/>
            <person name="Shao H."/>
            <person name="Ye R."/>
            <person name="Li L."/>
            <person name="Wei W."/>
            <person name="Wang X."/>
            <person name="Wang C."/>
            <person name="Huo Q."/>
            <person name="Li W."/>
            <person name="Guo W."/>
            <person name="Chen H."/>
            <person name="Chen S."/>
            <person name="Zhou L."/>
            <person name="Zhou L."/>
            <person name="Ni X."/>
            <person name="Tian J."/>
            <person name="Zhou Y."/>
            <person name="Sheng Y."/>
            <person name="Liu T."/>
            <person name="Pan Y."/>
            <person name="Xia L."/>
            <person name="Li J."/>
            <person name="Zhao F."/>
            <person name="Cao W."/>
        </authorList>
    </citation>
    <scope>NUCLEOTIDE SEQUENCE</scope>
    <source>
        <strain evidence="2">Rmic-2018</strain>
        <tissue evidence="2">Larvae</tissue>
    </source>
</reference>
<protein>
    <submittedName>
        <fullName evidence="2">Uncharacterized protein</fullName>
    </submittedName>
</protein>
<dbReference type="AlphaFoldDB" id="A0A9J6E9C0"/>
<gene>
    <name evidence="2" type="ORF">HPB51_012398</name>
</gene>
<evidence type="ECO:0000313" key="2">
    <source>
        <dbReference type="EMBL" id="KAH8030930.1"/>
    </source>
</evidence>
<keyword evidence="3" id="KW-1185">Reference proteome</keyword>
<evidence type="ECO:0000256" key="1">
    <source>
        <dbReference type="SAM" id="MobiDB-lite"/>
    </source>
</evidence>
<accession>A0A9J6E9C0</accession>
<name>A0A9J6E9C0_RHIMP</name>
<comment type="caution">
    <text evidence="2">The sequence shown here is derived from an EMBL/GenBank/DDBJ whole genome shotgun (WGS) entry which is preliminary data.</text>
</comment>
<reference evidence="2" key="1">
    <citation type="journal article" date="2020" name="Cell">
        <title>Large-Scale Comparative Analyses of Tick Genomes Elucidate Their Genetic Diversity and Vector Capacities.</title>
        <authorList>
            <consortium name="Tick Genome and Microbiome Consortium (TIGMIC)"/>
            <person name="Jia N."/>
            <person name="Wang J."/>
            <person name="Shi W."/>
            <person name="Du L."/>
            <person name="Sun Y."/>
            <person name="Zhan W."/>
            <person name="Jiang J.F."/>
            <person name="Wang Q."/>
            <person name="Zhang B."/>
            <person name="Ji P."/>
            <person name="Bell-Sakyi L."/>
            <person name="Cui X.M."/>
            <person name="Yuan T.T."/>
            <person name="Jiang B.G."/>
            <person name="Yang W.F."/>
            <person name="Lam T.T."/>
            <person name="Chang Q.C."/>
            <person name="Ding S.J."/>
            <person name="Wang X.J."/>
            <person name="Zhu J.G."/>
            <person name="Ruan X.D."/>
            <person name="Zhao L."/>
            <person name="Wei J.T."/>
            <person name="Ye R.Z."/>
            <person name="Que T.C."/>
            <person name="Du C.H."/>
            <person name="Zhou Y.H."/>
            <person name="Cheng J.X."/>
            <person name="Dai P.F."/>
            <person name="Guo W.B."/>
            <person name="Han X.H."/>
            <person name="Huang E.J."/>
            <person name="Li L.F."/>
            <person name="Wei W."/>
            <person name="Gao Y.C."/>
            <person name="Liu J.Z."/>
            <person name="Shao H.Z."/>
            <person name="Wang X."/>
            <person name="Wang C.C."/>
            <person name="Yang T.C."/>
            <person name="Huo Q.B."/>
            <person name="Li W."/>
            <person name="Chen H.Y."/>
            <person name="Chen S.E."/>
            <person name="Zhou L.G."/>
            <person name="Ni X.B."/>
            <person name="Tian J.H."/>
            <person name="Sheng Y."/>
            <person name="Liu T."/>
            <person name="Pan Y.S."/>
            <person name="Xia L.Y."/>
            <person name="Li J."/>
            <person name="Zhao F."/>
            <person name="Cao W.C."/>
        </authorList>
    </citation>
    <scope>NUCLEOTIDE SEQUENCE</scope>
    <source>
        <strain evidence="2">Rmic-2018</strain>
    </source>
</reference>
<dbReference type="VEuPathDB" id="VectorBase:LOC119164328"/>
<organism evidence="2 3">
    <name type="scientific">Rhipicephalus microplus</name>
    <name type="common">Cattle tick</name>
    <name type="synonym">Boophilus microplus</name>
    <dbReference type="NCBI Taxonomy" id="6941"/>
    <lineage>
        <taxon>Eukaryota</taxon>
        <taxon>Metazoa</taxon>
        <taxon>Ecdysozoa</taxon>
        <taxon>Arthropoda</taxon>
        <taxon>Chelicerata</taxon>
        <taxon>Arachnida</taxon>
        <taxon>Acari</taxon>
        <taxon>Parasitiformes</taxon>
        <taxon>Ixodida</taxon>
        <taxon>Ixodoidea</taxon>
        <taxon>Ixodidae</taxon>
        <taxon>Rhipicephalinae</taxon>
        <taxon>Rhipicephalus</taxon>
        <taxon>Boophilus</taxon>
    </lineage>
</organism>
<dbReference type="Proteomes" id="UP000821866">
    <property type="component" value="Chromosome 3"/>
</dbReference>